<name>A0ABY5MGU3_9HYPH</name>
<organism evidence="4 5">
    <name type="scientific">Nitratireductor thuwali</name>
    <dbReference type="NCBI Taxonomy" id="2267699"/>
    <lineage>
        <taxon>Bacteria</taxon>
        <taxon>Pseudomonadati</taxon>
        <taxon>Pseudomonadota</taxon>
        <taxon>Alphaproteobacteria</taxon>
        <taxon>Hyphomicrobiales</taxon>
        <taxon>Phyllobacteriaceae</taxon>
        <taxon>Nitratireductor</taxon>
    </lineage>
</organism>
<keyword evidence="1 2" id="KW-0732">Signal</keyword>
<evidence type="ECO:0000313" key="5">
    <source>
        <dbReference type="Proteomes" id="UP001342418"/>
    </source>
</evidence>
<dbReference type="InterPro" id="IPR011250">
    <property type="entry name" value="OMP/PagP_B-barrel"/>
</dbReference>
<proteinExistence type="predicted"/>
<sequence>MLKILKPLLATAAVLFSGTAFAADFYEPPVIEAPPPQIIEKEVSHGGWYIRGDVDYHWSKLRGTEYITYGCCTPDPGSDSFDTTDLKGAMSLGAGVGYKMSKYFRADLTADYWFKSDFRGSTSGTCGGVPCVSTDASSYSALLLLANAYVDLGSYHGVTPYVGAGLGGAYVKWDDLENTIGGTTDVHGGASGWRFAWAVMAGASYCLTSNLELDAGYRYSRIEGGRMFEESGIGVGPGFDKGISTHEARAGLRYAFGPSGSANCAQPEIVAYEPPVYEPPVYK</sequence>
<gene>
    <name evidence="4" type="primary">pagN</name>
    <name evidence="4" type="ORF">NTH_01705</name>
</gene>
<reference evidence="4 5" key="1">
    <citation type="submission" date="2018-07" db="EMBL/GenBank/DDBJ databases">
        <title>Genome sequence of Nitratireductor thuwali#1536.</title>
        <authorList>
            <person name="Michoud G."/>
            <person name="Merlino G."/>
            <person name="Sefrji F.O."/>
            <person name="Daffonchio D."/>
        </authorList>
    </citation>
    <scope>NUCLEOTIDE SEQUENCE [LARGE SCALE GENOMIC DNA]</scope>
    <source>
        <strain evidence="5">Nit1536</strain>
    </source>
</reference>
<evidence type="ECO:0000256" key="2">
    <source>
        <dbReference type="SAM" id="SignalP"/>
    </source>
</evidence>
<dbReference type="Proteomes" id="UP001342418">
    <property type="component" value="Chromosome"/>
</dbReference>
<dbReference type="EMBL" id="CP030941">
    <property type="protein sequence ID" value="UUP17243.1"/>
    <property type="molecule type" value="Genomic_DNA"/>
</dbReference>
<evidence type="ECO:0000256" key="1">
    <source>
        <dbReference type="ARBA" id="ARBA00022729"/>
    </source>
</evidence>
<dbReference type="Pfam" id="PF13505">
    <property type="entry name" value="OMP_b-brl"/>
    <property type="match status" value="1"/>
</dbReference>
<dbReference type="SUPFAM" id="SSF56925">
    <property type="entry name" value="OMPA-like"/>
    <property type="match status" value="1"/>
</dbReference>
<evidence type="ECO:0000313" key="4">
    <source>
        <dbReference type="EMBL" id="UUP17243.1"/>
    </source>
</evidence>
<feature type="chain" id="PRO_5047194117" evidence="2">
    <location>
        <begin position="23"/>
        <end position="283"/>
    </location>
</feature>
<accession>A0ABY5MGU3</accession>
<dbReference type="Gene3D" id="2.40.160.20">
    <property type="match status" value="1"/>
</dbReference>
<feature type="domain" description="Outer membrane protein beta-barrel" evidence="3">
    <location>
        <begin position="42"/>
        <end position="256"/>
    </location>
</feature>
<feature type="signal peptide" evidence="2">
    <location>
        <begin position="1"/>
        <end position="22"/>
    </location>
</feature>
<protein>
    <submittedName>
        <fullName evidence="4">Outer membrane protein PagN</fullName>
    </submittedName>
</protein>
<keyword evidence="5" id="KW-1185">Reference proteome</keyword>
<dbReference type="RefSeq" id="WP_338529598.1">
    <property type="nucleotide sequence ID" value="NZ_CP030941.1"/>
</dbReference>
<dbReference type="InterPro" id="IPR027385">
    <property type="entry name" value="Beta-barrel_OMP"/>
</dbReference>
<evidence type="ECO:0000259" key="3">
    <source>
        <dbReference type="Pfam" id="PF13505"/>
    </source>
</evidence>